<dbReference type="EMBL" id="JPVP01000047">
    <property type="protein sequence ID" value="KGR87423.1"/>
    <property type="molecule type" value="Genomic_DNA"/>
</dbReference>
<organism evidence="2 3">
    <name type="scientific">Lysinibacillus odysseyi 34hs-1 = NBRC 100172</name>
    <dbReference type="NCBI Taxonomy" id="1220589"/>
    <lineage>
        <taxon>Bacteria</taxon>
        <taxon>Bacillati</taxon>
        <taxon>Bacillota</taxon>
        <taxon>Bacilli</taxon>
        <taxon>Bacillales</taxon>
        <taxon>Bacillaceae</taxon>
        <taxon>Lysinibacillus</taxon>
    </lineage>
</organism>
<gene>
    <name evidence="2" type="ORF">CD32_03770</name>
</gene>
<proteinExistence type="predicted"/>
<evidence type="ECO:0000256" key="1">
    <source>
        <dbReference type="SAM" id="MobiDB-lite"/>
    </source>
</evidence>
<reference evidence="2 3" key="1">
    <citation type="submission" date="2014-02" db="EMBL/GenBank/DDBJ databases">
        <title>Draft genome sequence of Lysinibacillus odysseyi NBRC 100172.</title>
        <authorList>
            <person name="Zhang F."/>
            <person name="Wang G."/>
            <person name="Zhang L."/>
        </authorList>
    </citation>
    <scope>NUCLEOTIDE SEQUENCE [LARGE SCALE GENOMIC DNA]</scope>
    <source>
        <strain evidence="2 3">NBRC 100172</strain>
    </source>
</reference>
<evidence type="ECO:0000313" key="2">
    <source>
        <dbReference type="EMBL" id="KGR87423.1"/>
    </source>
</evidence>
<comment type="caution">
    <text evidence="2">The sequence shown here is derived from an EMBL/GenBank/DDBJ whole genome shotgun (WGS) entry which is preliminary data.</text>
</comment>
<dbReference type="STRING" id="1220589.CD32_03770"/>
<name>A0A0A3IWZ6_9BACI</name>
<sequence>MTIIFNYSSEGIRISGDTDVLHKATLGNGNLDTALLDISDLRVDAQTLANLHSQAESTGPLYDDNEELAGFPKARQYAALKAKFEAQQAAANAFDKEPCQSHDPAITTQSIKPINA</sequence>
<dbReference type="Proteomes" id="UP000030437">
    <property type="component" value="Unassembled WGS sequence"/>
</dbReference>
<dbReference type="AlphaFoldDB" id="A0A0A3IWZ6"/>
<evidence type="ECO:0000313" key="3">
    <source>
        <dbReference type="Proteomes" id="UP000030437"/>
    </source>
</evidence>
<accession>A0A0A3IWZ6</accession>
<feature type="compositionally biased region" description="Polar residues" evidence="1">
    <location>
        <begin position="106"/>
        <end position="116"/>
    </location>
</feature>
<protein>
    <submittedName>
        <fullName evidence="2">Uncharacterized protein</fullName>
    </submittedName>
</protein>
<feature type="region of interest" description="Disordered" evidence="1">
    <location>
        <begin position="93"/>
        <end position="116"/>
    </location>
</feature>
<keyword evidence="3" id="KW-1185">Reference proteome</keyword>